<evidence type="ECO:0000256" key="1">
    <source>
        <dbReference type="ARBA" id="ARBA00022578"/>
    </source>
</evidence>
<dbReference type="InterPro" id="IPR012337">
    <property type="entry name" value="RNaseH-like_sf"/>
</dbReference>
<keyword evidence="5" id="KW-0378">Hydrolase</keyword>
<feature type="compositionally biased region" description="Low complexity" evidence="9">
    <location>
        <begin position="382"/>
        <end position="393"/>
    </location>
</feature>
<dbReference type="GO" id="GO:0046872">
    <property type="term" value="F:metal ion binding"/>
    <property type="evidence" value="ECO:0007669"/>
    <property type="project" value="UniProtKB-KW"/>
</dbReference>
<comment type="catalytic activity">
    <reaction evidence="7">
        <text>DNA(n) + a 2'-deoxyribonucleoside 5'-triphosphate = DNA(n+1) + diphosphate</text>
        <dbReference type="Rhea" id="RHEA:22508"/>
        <dbReference type="Rhea" id="RHEA-COMP:17339"/>
        <dbReference type="Rhea" id="RHEA-COMP:17340"/>
        <dbReference type="ChEBI" id="CHEBI:33019"/>
        <dbReference type="ChEBI" id="CHEBI:61560"/>
        <dbReference type="ChEBI" id="CHEBI:173112"/>
        <dbReference type="EC" id="2.7.7.49"/>
    </reaction>
</comment>
<dbReference type="InterPro" id="IPR036397">
    <property type="entry name" value="RNaseH_sf"/>
</dbReference>
<dbReference type="GO" id="GO:0032196">
    <property type="term" value="P:transposition"/>
    <property type="evidence" value="ECO:0007669"/>
    <property type="project" value="UniProtKB-KW"/>
</dbReference>
<reference evidence="11" key="1">
    <citation type="submission" date="2022-11" db="EMBL/GenBank/DDBJ databases">
        <authorList>
            <person name="Petersen C."/>
        </authorList>
    </citation>
    <scope>NUCLEOTIDE SEQUENCE</scope>
    <source>
        <strain evidence="11">IBT 22155</strain>
    </source>
</reference>
<feature type="region of interest" description="Disordered" evidence="9">
    <location>
        <begin position="984"/>
        <end position="1082"/>
    </location>
</feature>
<dbReference type="GO" id="GO:0003723">
    <property type="term" value="F:RNA binding"/>
    <property type="evidence" value="ECO:0007669"/>
    <property type="project" value="UniProtKB-KW"/>
</dbReference>
<proteinExistence type="predicted"/>
<evidence type="ECO:0000313" key="12">
    <source>
        <dbReference type="Proteomes" id="UP001149079"/>
    </source>
</evidence>
<feature type="compositionally biased region" description="Basic and acidic residues" evidence="9">
    <location>
        <begin position="259"/>
        <end position="281"/>
    </location>
</feature>
<dbReference type="RefSeq" id="XP_056519015.1">
    <property type="nucleotide sequence ID" value="XM_056669185.1"/>
</dbReference>
<evidence type="ECO:0000256" key="3">
    <source>
        <dbReference type="ARBA" id="ARBA00022723"/>
    </source>
</evidence>
<comment type="caution">
    <text evidence="11">The sequence shown here is derived from an EMBL/GenBank/DDBJ whole genome shotgun (WGS) entry which is preliminary data.</text>
</comment>
<dbReference type="GO" id="GO:0003887">
    <property type="term" value="F:DNA-directed DNA polymerase activity"/>
    <property type="evidence" value="ECO:0007669"/>
    <property type="project" value="UniProtKB-EC"/>
</dbReference>
<feature type="compositionally biased region" description="Polar residues" evidence="9">
    <location>
        <begin position="226"/>
        <end position="249"/>
    </location>
</feature>
<keyword evidence="12" id="KW-1185">Reference proteome</keyword>
<dbReference type="InterPro" id="IPR039537">
    <property type="entry name" value="Retrotran_Ty1/copia-like"/>
</dbReference>
<dbReference type="Pfam" id="PF07727">
    <property type="entry name" value="RVT_2"/>
    <property type="match status" value="1"/>
</dbReference>
<dbReference type="CDD" id="cd09272">
    <property type="entry name" value="RNase_HI_RT_Ty1"/>
    <property type="match status" value="1"/>
</dbReference>
<dbReference type="PANTHER" id="PTHR42648">
    <property type="entry name" value="TRANSPOSASE, PUTATIVE-RELATED"/>
    <property type="match status" value="1"/>
</dbReference>
<dbReference type="InterPro" id="IPR057670">
    <property type="entry name" value="SH3_retrovirus"/>
</dbReference>
<dbReference type="GO" id="GO:0015074">
    <property type="term" value="P:DNA integration"/>
    <property type="evidence" value="ECO:0007669"/>
    <property type="project" value="InterPro"/>
</dbReference>
<accession>A0A9W9KXQ8</accession>
<evidence type="ECO:0000256" key="4">
    <source>
        <dbReference type="ARBA" id="ARBA00022750"/>
    </source>
</evidence>
<evidence type="ECO:0000256" key="7">
    <source>
        <dbReference type="ARBA" id="ARBA00048173"/>
    </source>
</evidence>
<keyword evidence="11" id="KW-0548">Nucleotidyltransferase</keyword>
<dbReference type="EMBL" id="JAPQKL010000006">
    <property type="protein sequence ID" value="KAJ5124616.1"/>
    <property type="molecule type" value="Genomic_DNA"/>
</dbReference>
<gene>
    <name evidence="11" type="ORF">N7515_008441</name>
</gene>
<evidence type="ECO:0000256" key="8">
    <source>
        <dbReference type="ARBA" id="ARBA00049244"/>
    </source>
</evidence>
<reference evidence="11" key="2">
    <citation type="journal article" date="2023" name="IMA Fungus">
        <title>Comparative genomic study of the Penicillium genus elucidates a diverse pangenome and 15 lateral gene transfer events.</title>
        <authorList>
            <person name="Petersen C."/>
            <person name="Sorensen T."/>
            <person name="Nielsen M.R."/>
            <person name="Sondergaard T.E."/>
            <person name="Sorensen J.L."/>
            <person name="Fitzpatrick D.A."/>
            <person name="Frisvad J.C."/>
            <person name="Nielsen K.L."/>
        </authorList>
    </citation>
    <scope>NUCLEOTIDE SEQUENCE</scope>
    <source>
        <strain evidence="11">IBT 22155</strain>
    </source>
</reference>
<dbReference type="Pfam" id="PF22936">
    <property type="entry name" value="Pol_BBD"/>
    <property type="match status" value="1"/>
</dbReference>
<organism evidence="11 12">
    <name type="scientific">Penicillium bovifimosum</name>
    <dbReference type="NCBI Taxonomy" id="126998"/>
    <lineage>
        <taxon>Eukaryota</taxon>
        <taxon>Fungi</taxon>
        <taxon>Dikarya</taxon>
        <taxon>Ascomycota</taxon>
        <taxon>Pezizomycotina</taxon>
        <taxon>Eurotiomycetes</taxon>
        <taxon>Eurotiomycetidae</taxon>
        <taxon>Eurotiales</taxon>
        <taxon>Aspergillaceae</taxon>
        <taxon>Penicillium</taxon>
    </lineage>
</organism>
<dbReference type="InterPro" id="IPR043502">
    <property type="entry name" value="DNA/RNA_pol_sf"/>
</dbReference>
<feature type="domain" description="Integrase catalytic" evidence="10">
    <location>
        <begin position="649"/>
        <end position="812"/>
    </location>
</feature>
<dbReference type="GO" id="GO:0005634">
    <property type="term" value="C:nucleus"/>
    <property type="evidence" value="ECO:0007669"/>
    <property type="project" value="UniProtKB-ARBA"/>
</dbReference>
<protein>
    <submittedName>
        <fullName evidence="11">Reverse transcriptase RNA-dependent DNA polymerase</fullName>
    </submittedName>
</protein>
<evidence type="ECO:0000259" key="10">
    <source>
        <dbReference type="PROSITE" id="PS50994"/>
    </source>
</evidence>
<evidence type="ECO:0000313" key="11">
    <source>
        <dbReference type="EMBL" id="KAJ5124616.1"/>
    </source>
</evidence>
<dbReference type="InterPro" id="IPR054722">
    <property type="entry name" value="PolX-like_BBD"/>
</dbReference>
<dbReference type="GeneID" id="81408355"/>
<keyword evidence="4" id="KW-0064">Aspartyl protease</keyword>
<keyword evidence="6" id="KW-0694">RNA-binding</keyword>
<keyword evidence="11" id="KW-0808">Transferase</keyword>
<dbReference type="Gene3D" id="3.30.420.10">
    <property type="entry name" value="Ribonuclease H-like superfamily/Ribonuclease H"/>
    <property type="match status" value="1"/>
</dbReference>
<keyword evidence="2" id="KW-0645">Protease</keyword>
<feature type="region of interest" description="Disordered" evidence="9">
    <location>
        <begin position="226"/>
        <end position="281"/>
    </location>
</feature>
<dbReference type="SUPFAM" id="SSF53098">
    <property type="entry name" value="Ribonuclease H-like"/>
    <property type="match status" value="1"/>
</dbReference>
<dbReference type="GO" id="GO:0004190">
    <property type="term" value="F:aspartic-type endopeptidase activity"/>
    <property type="evidence" value="ECO:0007669"/>
    <property type="project" value="UniProtKB-KW"/>
</dbReference>
<dbReference type="Pfam" id="PF25597">
    <property type="entry name" value="SH3_retrovirus"/>
    <property type="match status" value="1"/>
</dbReference>
<sequence length="1677" mass="187313">MSTVYDFDRQEESDISKVVPKLKGESNFSQWRLRLYMALRENNKIYVDLLNGDLTEPTPSVLADVSPDVVREVLIHRASNAAFITDNVVPNVRCCNLIFSTLDAIPASHVQSIENAFQCYAMLRAEYESSSWQGNFRRFEVLDNIQYKNNPQDFVRRFKDALFEIHQRESQLSPNMILNFFVKAIHLNPRCQVFIQNLNPDLNDPNFLAKVYSDFIMTEGSNRIANVPSTSYSANATQTSSSNENTTCKNKSRGGGRGRSGDAQKNNKDKDKEKKKRPEREEDAIWCKVHNTLGNHYTRNCPLLKGTSASNAVYQPSPNQPPQSWHPYPQVTVPQPGQIIGQVDNQGRVIAIQPQPPRSQVNAIYTPHPRSLPAIEPGNAQSAAPAPRSSAPSGDPLLRYEKDSLFCSALFNDTLSSFFVSPEGLAADTGDDTAKWMIDSGTSTHMTPHRSVFVNFRQCVLPVRTATGEVFYTEGYGDVILQLLDQHKTGSLPPLTLKKVWLAPELKSNLISMSALDSDDIATWTKNGYMTFLHQDSTLGGPESVVGNATREGEHYWLNCYGVDKVDSMLRCNLVTGSQSSVFAVKKTTPISVDLAHRRACHAGEDRVRKMETHGDGIALKPGTGVTFPCTPCIKGKGHALPFGKVRSIRSRPGELLHLDVWGPISIASHGGEHYFVTFTNDATRYTWLFLLKSRAEVTEKFISLESYLRTQFNYVVKRVHGDDAPEHKPLDRYLKSRGVVWDPTPPYTQQLNGVSEIKNRHLVEPLVAIMSEYQLPKYLWGYLLGGVTYTMNRLYASRIGMSPYEALYGKKPDLSNLRALGCQCWHLIPNEKRATKLDPHMDEARFIAYDEGDSYVLYNIRTKKIVRSRHVIFNENPAPKDLPDPAYDLNIADMGSRPEGQPSLHGHVPIDFLNDLDHHGMPRTQLDDADSANQGPVRTHIPTIPVRFGTPPPPTVEDTDDTHLFAPASPPLRASDPAVLRENPTFPTAKHHLSGIDRFGRTSLARGQDDSYPTMPHPPATEAAAPAHPRVSPQTPTEVPQQDHFFSDPAPADSPDPPPADSVDPGDPPTLRRSTRLKKPSQAYLDSVASRSFFDSNVLQLLTSSPDILLNLFSAVTAKGTSYAPSKLKPTDIGFEPNNWKEAMNFFSSKILLITNCVEKDKWLVAAHKELARHNLNGTWRLLPRTKAKGRKPLTLRWVFKIKHDGTYKARLVARGFRQIKDQDFHEVYAVVAKPMSFKLFVAIAASKGWPIHHVDITTAFLYAELKEPIEIKLPEGQQEEHPGFIGLLEKTIYGLKQSPREWYHLLHDVLISMGFVRTQSDHSVFIRKEDDLYVMVYVDDLLVLFPSEDTIRTFRTAISRHFDISDKGALERYLAINVHYGRHGEILLSQSDYVDHILTRFGLENCNPVATPMDERTVLTPFDDGTATKAQVKEYQTKVGTLIWLMISTRPDLSFVTIKLARHARNPGEAHFLALKRVFRYLAGTKNLTLTFFPASTTAATASSGANTHTADPALCGYCDADWAGPHSEKGLSTSGFVFMMAGGPISWTSKKQPCVALSTTESEYIAEALAVQEALWLTQLLLEIGIEGFLKKPIPIYADNNGAIALASNPEFHAATKHIAIRFHRLRDEVAAGSVRFVKIPTAQMAADGLTKPLAKIMFRRWISQIGLHDNVGG</sequence>
<keyword evidence="11" id="KW-0695">RNA-directed DNA polymerase</keyword>
<keyword evidence="1" id="KW-0815">Transposition</keyword>
<evidence type="ECO:0000256" key="9">
    <source>
        <dbReference type="SAM" id="MobiDB-lite"/>
    </source>
</evidence>
<dbReference type="InterPro" id="IPR013103">
    <property type="entry name" value="RVT_2"/>
</dbReference>
<keyword evidence="3" id="KW-0479">Metal-binding</keyword>
<dbReference type="Proteomes" id="UP001149079">
    <property type="component" value="Unassembled WGS sequence"/>
</dbReference>
<feature type="region of interest" description="Disordered" evidence="9">
    <location>
        <begin position="359"/>
        <end position="395"/>
    </location>
</feature>
<dbReference type="OrthoDB" id="3799035at2759"/>
<evidence type="ECO:0000256" key="5">
    <source>
        <dbReference type="ARBA" id="ARBA00022801"/>
    </source>
</evidence>
<feature type="region of interest" description="Disordered" evidence="9">
    <location>
        <begin position="929"/>
        <end position="959"/>
    </location>
</feature>
<evidence type="ECO:0000256" key="6">
    <source>
        <dbReference type="ARBA" id="ARBA00022884"/>
    </source>
</evidence>
<dbReference type="SUPFAM" id="SSF56672">
    <property type="entry name" value="DNA/RNA polymerases"/>
    <property type="match status" value="1"/>
</dbReference>
<evidence type="ECO:0000256" key="2">
    <source>
        <dbReference type="ARBA" id="ARBA00022670"/>
    </source>
</evidence>
<dbReference type="InterPro" id="IPR001584">
    <property type="entry name" value="Integrase_cat-core"/>
</dbReference>
<dbReference type="GO" id="GO:0003964">
    <property type="term" value="F:RNA-directed DNA polymerase activity"/>
    <property type="evidence" value="ECO:0007669"/>
    <property type="project" value="UniProtKB-KW"/>
</dbReference>
<dbReference type="GO" id="GO:0006508">
    <property type="term" value="P:proteolysis"/>
    <property type="evidence" value="ECO:0007669"/>
    <property type="project" value="UniProtKB-KW"/>
</dbReference>
<dbReference type="PANTHER" id="PTHR42648:SF24">
    <property type="entry name" value="INTEGRASE CATALYTIC DOMAIN-CONTAINING PROTEIN"/>
    <property type="match status" value="1"/>
</dbReference>
<comment type="catalytic activity">
    <reaction evidence="8">
        <text>DNA(n) + a 2'-deoxyribonucleoside 5'-triphosphate = DNA(n+1) + diphosphate</text>
        <dbReference type="Rhea" id="RHEA:22508"/>
        <dbReference type="Rhea" id="RHEA-COMP:17339"/>
        <dbReference type="Rhea" id="RHEA-COMP:17340"/>
        <dbReference type="ChEBI" id="CHEBI:33019"/>
        <dbReference type="ChEBI" id="CHEBI:61560"/>
        <dbReference type="ChEBI" id="CHEBI:173112"/>
        <dbReference type="EC" id="2.7.7.7"/>
    </reaction>
</comment>
<dbReference type="PROSITE" id="PS50994">
    <property type="entry name" value="INTEGRASE"/>
    <property type="match status" value="1"/>
</dbReference>
<feature type="compositionally biased region" description="Low complexity" evidence="9">
    <location>
        <begin position="1021"/>
        <end position="1030"/>
    </location>
</feature>
<name>A0A9W9KXQ8_9EURO</name>